<dbReference type="Proteomes" id="UP000051568">
    <property type="component" value="Unassembled WGS sequence"/>
</dbReference>
<sequence length="146" mass="17191">MTMSQIDVTLITEPTAKEFLTDYKEQKRNNNVPELKAQGHYILPDYKLTRQRKAFKIMKHTYLTKHYKSYVAFDSDNGHTLWMKNFASLTEAVFWLETGLDIGDTDTRSTYKDWKVKHNDAIEALKDQLRDLKKKRDQRVSLDSAN</sequence>
<proteinExistence type="predicted"/>
<dbReference type="STRING" id="319652.IV80_GL001875"/>
<comment type="caution">
    <text evidence="2">The sequence shown here is derived from an EMBL/GenBank/DDBJ whole genome shotgun (WGS) entry which is preliminary data.</text>
</comment>
<keyword evidence="1" id="KW-0175">Coiled coil</keyword>
<gene>
    <name evidence="2" type="ORF">IV80_GL001875</name>
</gene>
<organism evidence="2 3">
    <name type="scientific">Pediococcus cellicola</name>
    <dbReference type="NCBI Taxonomy" id="319652"/>
    <lineage>
        <taxon>Bacteria</taxon>
        <taxon>Bacillati</taxon>
        <taxon>Bacillota</taxon>
        <taxon>Bacilli</taxon>
        <taxon>Lactobacillales</taxon>
        <taxon>Lactobacillaceae</taxon>
        <taxon>Pediococcus</taxon>
    </lineage>
</organism>
<evidence type="ECO:0000256" key="1">
    <source>
        <dbReference type="SAM" id="Coils"/>
    </source>
</evidence>
<evidence type="ECO:0000313" key="3">
    <source>
        <dbReference type="Proteomes" id="UP000051568"/>
    </source>
</evidence>
<protein>
    <submittedName>
        <fullName evidence="2">Uncharacterized protein</fullName>
    </submittedName>
</protein>
<name>A0A0R2IKL6_9LACO</name>
<dbReference type="AlphaFoldDB" id="A0A0R2IKL6"/>
<accession>A0A0R2IKL6</accession>
<feature type="coiled-coil region" evidence="1">
    <location>
        <begin position="115"/>
        <end position="142"/>
    </location>
</feature>
<dbReference type="PATRIC" id="fig|319652.3.peg.1904"/>
<evidence type="ECO:0000313" key="2">
    <source>
        <dbReference type="EMBL" id="KRN65593.1"/>
    </source>
</evidence>
<reference evidence="2 3" key="1">
    <citation type="journal article" date="2015" name="Genome Announc.">
        <title>Expanding the biotechnology potential of lactobacilli through comparative genomics of 213 strains and associated genera.</title>
        <authorList>
            <person name="Sun Z."/>
            <person name="Harris H.M."/>
            <person name="McCann A."/>
            <person name="Guo C."/>
            <person name="Argimon S."/>
            <person name="Zhang W."/>
            <person name="Yang X."/>
            <person name="Jeffery I.B."/>
            <person name="Cooney J.C."/>
            <person name="Kagawa T.F."/>
            <person name="Liu W."/>
            <person name="Song Y."/>
            <person name="Salvetti E."/>
            <person name="Wrobel A."/>
            <person name="Rasinkangas P."/>
            <person name="Parkhill J."/>
            <person name="Rea M.C."/>
            <person name="O'Sullivan O."/>
            <person name="Ritari J."/>
            <person name="Douillard F.P."/>
            <person name="Paul Ross R."/>
            <person name="Yang R."/>
            <person name="Briner A.E."/>
            <person name="Felis G.E."/>
            <person name="de Vos W.M."/>
            <person name="Barrangou R."/>
            <person name="Klaenhammer T.R."/>
            <person name="Caufield P.W."/>
            <person name="Cui Y."/>
            <person name="Zhang H."/>
            <person name="O'Toole P.W."/>
        </authorList>
    </citation>
    <scope>NUCLEOTIDE SEQUENCE [LARGE SCALE GENOMIC DNA]</scope>
    <source>
        <strain evidence="2 3">DSM 17757</strain>
    </source>
</reference>
<keyword evidence="3" id="KW-1185">Reference proteome</keyword>
<dbReference type="EMBL" id="JQBR01000008">
    <property type="protein sequence ID" value="KRN65593.1"/>
    <property type="molecule type" value="Genomic_DNA"/>
</dbReference>